<dbReference type="Proteomes" id="UP000314986">
    <property type="component" value="Unassembled WGS sequence"/>
</dbReference>
<evidence type="ECO:0000313" key="3">
    <source>
        <dbReference type="Proteomes" id="UP000314986"/>
    </source>
</evidence>
<evidence type="ECO:0000256" key="1">
    <source>
        <dbReference type="SAM" id="MobiDB-lite"/>
    </source>
</evidence>
<feature type="compositionally biased region" description="Polar residues" evidence="1">
    <location>
        <begin position="15"/>
        <end position="38"/>
    </location>
</feature>
<proteinExistence type="predicted"/>
<reference evidence="3" key="3">
    <citation type="journal article" date="2014" name="Nature">
        <title>Elephant shark genome provides unique insights into gnathostome evolution.</title>
        <authorList>
            <consortium name="International Elephant Shark Genome Sequencing Consortium"/>
            <person name="Venkatesh B."/>
            <person name="Lee A.P."/>
            <person name="Ravi V."/>
            <person name="Maurya A.K."/>
            <person name="Lian M.M."/>
            <person name="Swann J.B."/>
            <person name="Ohta Y."/>
            <person name="Flajnik M.F."/>
            <person name="Sutoh Y."/>
            <person name="Kasahara M."/>
            <person name="Hoon S."/>
            <person name="Gangu V."/>
            <person name="Roy S.W."/>
            <person name="Irimia M."/>
            <person name="Korzh V."/>
            <person name="Kondrychyn I."/>
            <person name="Lim Z.W."/>
            <person name="Tay B.H."/>
            <person name="Tohari S."/>
            <person name="Kong K.W."/>
            <person name="Ho S."/>
            <person name="Lorente-Galdos B."/>
            <person name="Quilez J."/>
            <person name="Marques-Bonet T."/>
            <person name="Raney B.J."/>
            <person name="Ingham P.W."/>
            <person name="Tay A."/>
            <person name="Hillier L.W."/>
            <person name="Minx P."/>
            <person name="Boehm T."/>
            <person name="Wilson R.K."/>
            <person name="Brenner S."/>
            <person name="Warren W.C."/>
        </authorList>
    </citation>
    <scope>NUCLEOTIDE SEQUENCE [LARGE SCALE GENOMIC DNA]</scope>
</reference>
<organism evidence="2 3">
    <name type="scientific">Callorhinchus milii</name>
    <name type="common">Ghost shark</name>
    <dbReference type="NCBI Taxonomy" id="7868"/>
    <lineage>
        <taxon>Eukaryota</taxon>
        <taxon>Metazoa</taxon>
        <taxon>Chordata</taxon>
        <taxon>Craniata</taxon>
        <taxon>Vertebrata</taxon>
        <taxon>Chondrichthyes</taxon>
        <taxon>Holocephali</taxon>
        <taxon>Chimaeriformes</taxon>
        <taxon>Callorhinchidae</taxon>
        <taxon>Callorhinchus</taxon>
    </lineage>
</organism>
<dbReference type="InParanoid" id="A0A4W3GCT7"/>
<reference evidence="3" key="2">
    <citation type="journal article" date="2007" name="PLoS Biol.">
        <title>Survey sequencing and comparative analysis of the elephant shark (Callorhinchus milii) genome.</title>
        <authorList>
            <person name="Venkatesh B."/>
            <person name="Kirkness E.F."/>
            <person name="Loh Y.H."/>
            <person name="Halpern A.L."/>
            <person name="Lee A.P."/>
            <person name="Johnson J."/>
            <person name="Dandona N."/>
            <person name="Viswanathan L.D."/>
            <person name="Tay A."/>
            <person name="Venter J.C."/>
            <person name="Strausberg R.L."/>
            <person name="Brenner S."/>
        </authorList>
    </citation>
    <scope>NUCLEOTIDE SEQUENCE [LARGE SCALE GENOMIC DNA]</scope>
</reference>
<dbReference type="Ensembl" id="ENSCMIT00000001178.1">
    <property type="protein sequence ID" value="ENSCMIP00000001121.1"/>
    <property type="gene ID" value="ENSCMIG00000000750.1"/>
</dbReference>
<protein>
    <submittedName>
        <fullName evidence="2">Uncharacterized protein</fullName>
    </submittedName>
</protein>
<reference evidence="2" key="4">
    <citation type="submission" date="2025-08" db="UniProtKB">
        <authorList>
            <consortium name="Ensembl"/>
        </authorList>
    </citation>
    <scope>IDENTIFICATION</scope>
</reference>
<sequence length="46" mass="4933">MKDLAALGKCRRVSDYQSSKNKQDTTGIYRETISSGGAIQNKGAPS</sequence>
<keyword evidence="3" id="KW-1185">Reference proteome</keyword>
<name>A0A4W3GCT7_CALMI</name>
<reference evidence="2" key="5">
    <citation type="submission" date="2025-09" db="UniProtKB">
        <authorList>
            <consortium name="Ensembl"/>
        </authorList>
    </citation>
    <scope>IDENTIFICATION</scope>
</reference>
<evidence type="ECO:0000313" key="2">
    <source>
        <dbReference type="Ensembl" id="ENSCMIP00000001121.1"/>
    </source>
</evidence>
<dbReference type="AlphaFoldDB" id="A0A4W3GCT7"/>
<feature type="region of interest" description="Disordered" evidence="1">
    <location>
        <begin position="15"/>
        <end position="46"/>
    </location>
</feature>
<reference evidence="3" key="1">
    <citation type="journal article" date="2006" name="Science">
        <title>Ancient noncoding elements conserved in the human genome.</title>
        <authorList>
            <person name="Venkatesh B."/>
            <person name="Kirkness E.F."/>
            <person name="Loh Y.H."/>
            <person name="Halpern A.L."/>
            <person name="Lee A.P."/>
            <person name="Johnson J."/>
            <person name="Dandona N."/>
            <person name="Viswanathan L.D."/>
            <person name="Tay A."/>
            <person name="Venter J.C."/>
            <person name="Strausberg R.L."/>
            <person name="Brenner S."/>
        </authorList>
    </citation>
    <scope>NUCLEOTIDE SEQUENCE [LARGE SCALE GENOMIC DNA]</scope>
</reference>
<accession>A0A4W3GCT7</accession>